<evidence type="ECO:0000256" key="1">
    <source>
        <dbReference type="SAM" id="SignalP"/>
    </source>
</evidence>
<protein>
    <submittedName>
        <fullName evidence="2">Uncharacterized protein</fullName>
    </submittedName>
</protein>
<dbReference type="EMBL" id="JAFBCV010000008">
    <property type="protein sequence ID" value="MBM7839395.1"/>
    <property type="molecule type" value="Genomic_DNA"/>
</dbReference>
<accession>A0ABS2SV40</accession>
<organism evidence="2 3">
    <name type="scientific">Shouchella xiaoxiensis</name>
    <dbReference type="NCBI Taxonomy" id="766895"/>
    <lineage>
        <taxon>Bacteria</taxon>
        <taxon>Bacillati</taxon>
        <taxon>Bacillota</taxon>
        <taxon>Bacilli</taxon>
        <taxon>Bacillales</taxon>
        <taxon>Bacillaceae</taxon>
        <taxon>Shouchella</taxon>
    </lineage>
</organism>
<feature type="chain" id="PRO_5046426825" evidence="1">
    <location>
        <begin position="22"/>
        <end position="39"/>
    </location>
</feature>
<evidence type="ECO:0000313" key="2">
    <source>
        <dbReference type="EMBL" id="MBM7839395.1"/>
    </source>
</evidence>
<dbReference type="Proteomes" id="UP001179280">
    <property type="component" value="Unassembled WGS sequence"/>
</dbReference>
<reference evidence="2" key="1">
    <citation type="submission" date="2021-01" db="EMBL/GenBank/DDBJ databases">
        <title>Genomic Encyclopedia of Type Strains, Phase IV (KMG-IV): sequencing the most valuable type-strain genomes for metagenomic binning, comparative biology and taxonomic classification.</title>
        <authorList>
            <person name="Goeker M."/>
        </authorList>
    </citation>
    <scope>NUCLEOTIDE SEQUENCE</scope>
    <source>
        <strain evidence="2">DSM 21943</strain>
    </source>
</reference>
<gene>
    <name evidence="2" type="ORF">JOC54_002675</name>
</gene>
<keyword evidence="3" id="KW-1185">Reference proteome</keyword>
<feature type="signal peptide" evidence="1">
    <location>
        <begin position="1"/>
        <end position="21"/>
    </location>
</feature>
<keyword evidence="1" id="KW-0732">Signal</keyword>
<sequence length="39" mass="4124">MKKFLILAVLSLAIVSGTATATFSSDTETFQALDKGDMT</sequence>
<comment type="caution">
    <text evidence="2">The sequence shown here is derived from an EMBL/GenBank/DDBJ whole genome shotgun (WGS) entry which is preliminary data.</text>
</comment>
<evidence type="ECO:0000313" key="3">
    <source>
        <dbReference type="Proteomes" id="UP001179280"/>
    </source>
</evidence>
<proteinExistence type="predicted"/>
<name>A0ABS2SV40_9BACI</name>